<dbReference type="EnsemblMetazoa" id="Aqu2.1.16921_001">
    <property type="protein sequence ID" value="Aqu2.1.16921_001"/>
    <property type="gene ID" value="Aqu2.1.16921"/>
</dbReference>
<reference evidence="3" key="1">
    <citation type="submission" date="2017-05" db="UniProtKB">
        <authorList>
            <consortium name="EnsemblMetazoa"/>
        </authorList>
    </citation>
    <scope>IDENTIFICATION</scope>
</reference>
<dbReference type="InParanoid" id="A0A1X7TPD0"/>
<evidence type="ECO:0000259" key="2">
    <source>
        <dbReference type="Pfam" id="PF18403"/>
    </source>
</evidence>
<dbReference type="PANTHER" id="PTHR11226">
    <property type="entry name" value="UDP-GLUCOSE GLYCOPROTEIN:GLUCOSYLTRANSFERASE"/>
    <property type="match status" value="1"/>
</dbReference>
<dbReference type="GO" id="GO:0003980">
    <property type="term" value="F:UDP-glucose:glycoprotein glucosyltransferase activity"/>
    <property type="evidence" value="ECO:0007669"/>
    <property type="project" value="InterPro"/>
</dbReference>
<evidence type="ECO:0000259" key="1">
    <source>
        <dbReference type="Pfam" id="PF18402"/>
    </source>
</evidence>
<dbReference type="GO" id="GO:0051082">
    <property type="term" value="F:unfolded protein binding"/>
    <property type="evidence" value="ECO:0007669"/>
    <property type="project" value="TreeGrafter"/>
</dbReference>
<dbReference type="GO" id="GO:0005783">
    <property type="term" value="C:endoplasmic reticulum"/>
    <property type="evidence" value="ECO:0007669"/>
    <property type="project" value="TreeGrafter"/>
</dbReference>
<dbReference type="Pfam" id="PF18402">
    <property type="entry name" value="Thioredoxin_14"/>
    <property type="match status" value="1"/>
</dbReference>
<protein>
    <submittedName>
        <fullName evidence="3">Uncharacterized protein</fullName>
    </submittedName>
</protein>
<accession>A0A1X7TPD0</accession>
<dbReference type="PANTHER" id="PTHR11226:SF0">
    <property type="entry name" value="UDP-GLUCOSE:GLYCOPROTEIN GLUCOSYLTRANSFERASE"/>
    <property type="match status" value="1"/>
</dbReference>
<sequence>VFVLNPLTSEGIEMLQYISLFMEHLTPFRLGVLFVDGGCGLEDESDSLSQEVISAFRLVAKEKGELSALAWAISLLEEYDEESDLKVRESLKKQFPDLTVPDQLIDKEYLKFSCDFFMSRGFSELPQVTVNGVVLELEDEDLQNAIVNEVQHQTSEIQQLVYRRRITDSTNIYNHFMSKPNVLQRLNKHVANLDSLKVDLSGVWSGGDLPLTLLTKAQLSAAVATQMNYLTSKEGEFTMKPVSLWVVSDLSTSSGRQMVLNVLKFMISEANFEHLHFLSFGG</sequence>
<dbReference type="Pfam" id="PF18403">
    <property type="entry name" value="Thioredoxin_15"/>
    <property type="match status" value="1"/>
</dbReference>
<dbReference type="GO" id="GO:0018279">
    <property type="term" value="P:protein N-linked glycosylation via asparagine"/>
    <property type="evidence" value="ECO:0007669"/>
    <property type="project" value="TreeGrafter"/>
</dbReference>
<feature type="domain" description="UGGT thioredoxin-like" evidence="1">
    <location>
        <begin position="1"/>
        <end position="190"/>
    </location>
</feature>
<name>A0A1X7TPD0_AMPQE</name>
<feature type="domain" description="UDP-glucose:glycoprotein glucosyltransferase thioredoxin-like" evidence="2">
    <location>
        <begin position="220"/>
        <end position="273"/>
    </location>
</feature>
<dbReference type="InterPro" id="IPR040692">
    <property type="entry name" value="UGGT_TRXL_3"/>
</dbReference>
<dbReference type="InterPro" id="IPR040525">
    <property type="entry name" value="UGGT_TRXL_4"/>
</dbReference>
<dbReference type="InterPro" id="IPR009448">
    <property type="entry name" value="UDP-g_GGtrans"/>
</dbReference>
<evidence type="ECO:0000313" key="3">
    <source>
        <dbReference type="EnsemblMetazoa" id="Aqu2.1.16921_001"/>
    </source>
</evidence>
<organism evidence="3">
    <name type="scientific">Amphimedon queenslandica</name>
    <name type="common">Sponge</name>
    <dbReference type="NCBI Taxonomy" id="400682"/>
    <lineage>
        <taxon>Eukaryota</taxon>
        <taxon>Metazoa</taxon>
        <taxon>Porifera</taxon>
        <taxon>Demospongiae</taxon>
        <taxon>Heteroscleromorpha</taxon>
        <taxon>Haplosclerida</taxon>
        <taxon>Niphatidae</taxon>
        <taxon>Amphimedon</taxon>
    </lineage>
</organism>
<proteinExistence type="predicted"/>
<dbReference type="GO" id="GO:0036503">
    <property type="term" value="P:ERAD pathway"/>
    <property type="evidence" value="ECO:0007669"/>
    <property type="project" value="TreeGrafter"/>
</dbReference>
<dbReference type="eggNOG" id="KOG1879">
    <property type="taxonomic scope" value="Eukaryota"/>
</dbReference>
<dbReference type="AlphaFoldDB" id="A0A1X7TPD0"/>